<comment type="caution">
    <text evidence="1">The sequence shown here is derived from an EMBL/GenBank/DDBJ whole genome shotgun (WGS) entry which is preliminary data.</text>
</comment>
<dbReference type="EMBL" id="JANBOJ010000513">
    <property type="protein sequence ID" value="KAJ1719047.1"/>
    <property type="molecule type" value="Genomic_DNA"/>
</dbReference>
<evidence type="ECO:0000313" key="1">
    <source>
        <dbReference type="EMBL" id="KAJ1719047.1"/>
    </source>
</evidence>
<accession>A0A9W7XU52</accession>
<dbReference type="AlphaFoldDB" id="A0A9W7XU52"/>
<organism evidence="1 2">
    <name type="scientific">Coemansia erecta</name>
    <dbReference type="NCBI Taxonomy" id="147472"/>
    <lineage>
        <taxon>Eukaryota</taxon>
        <taxon>Fungi</taxon>
        <taxon>Fungi incertae sedis</taxon>
        <taxon>Zoopagomycota</taxon>
        <taxon>Kickxellomycotina</taxon>
        <taxon>Kickxellomycetes</taxon>
        <taxon>Kickxellales</taxon>
        <taxon>Kickxellaceae</taxon>
        <taxon>Coemansia</taxon>
    </lineage>
</organism>
<protein>
    <submittedName>
        <fullName evidence="1">Uncharacterized protein</fullName>
    </submittedName>
</protein>
<name>A0A9W7XU52_9FUNG</name>
<sequence>MVFTEPIQSEKQMETICKGDCAIIFHADILNELGYRDIKRDTEPLVEICYNEKRNYYHILDLTQHGLLKDFSDFKKVPEVKRGIAFYKKGELLLEMKGFDVEKFHKALKMFDEMSPGVKNESCCGCNIIHIQSSGSSDDSIALVFFYEFDGSEISLAKPLDGSPPLIEAASLDKKVSIAEYNSAIYNFARDLYGIDAPTGVLFARFGQFAAYHEGFEKSDFDAKLAKVKMMTRSTLEMFPLEVRAASLRADAVYNTPSAAAETSDDAPASTLQTHSSPGCCIIL</sequence>
<proteinExistence type="predicted"/>
<dbReference type="Proteomes" id="UP001149813">
    <property type="component" value="Unassembled WGS sequence"/>
</dbReference>
<dbReference type="OrthoDB" id="5511689at2759"/>
<evidence type="ECO:0000313" key="2">
    <source>
        <dbReference type="Proteomes" id="UP001149813"/>
    </source>
</evidence>
<keyword evidence="2" id="KW-1185">Reference proteome</keyword>
<gene>
    <name evidence="1" type="ORF">LPJ53_006116</name>
</gene>
<reference evidence="1" key="1">
    <citation type="submission" date="2022-07" db="EMBL/GenBank/DDBJ databases">
        <title>Phylogenomic reconstructions and comparative analyses of Kickxellomycotina fungi.</title>
        <authorList>
            <person name="Reynolds N.K."/>
            <person name="Stajich J.E."/>
            <person name="Barry K."/>
            <person name="Grigoriev I.V."/>
            <person name="Crous P."/>
            <person name="Smith M.E."/>
        </authorList>
    </citation>
    <scope>NUCLEOTIDE SEQUENCE</scope>
    <source>
        <strain evidence="1">NBRC 32514</strain>
    </source>
</reference>